<proteinExistence type="predicted"/>
<organism evidence="1">
    <name type="scientific">Anguilla anguilla</name>
    <name type="common">European freshwater eel</name>
    <name type="synonym">Muraena anguilla</name>
    <dbReference type="NCBI Taxonomy" id="7936"/>
    <lineage>
        <taxon>Eukaryota</taxon>
        <taxon>Metazoa</taxon>
        <taxon>Chordata</taxon>
        <taxon>Craniata</taxon>
        <taxon>Vertebrata</taxon>
        <taxon>Euteleostomi</taxon>
        <taxon>Actinopterygii</taxon>
        <taxon>Neopterygii</taxon>
        <taxon>Teleostei</taxon>
        <taxon>Anguilliformes</taxon>
        <taxon>Anguillidae</taxon>
        <taxon>Anguilla</taxon>
    </lineage>
</organism>
<reference evidence="1" key="1">
    <citation type="submission" date="2014-11" db="EMBL/GenBank/DDBJ databases">
        <authorList>
            <person name="Amaro Gonzalez C."/>
        </authorList>
    </citation>
    <scope>NUCLEOTIDE SEQUENCE</scope>
</reference>
<dbReference type="EMBL" id="GBXM01085170">
    <property type="protein sequence ID" value="JAH23407.1"/>
    <property type="molecule type" value="Transcribed_RNA"/>
</dbReference>
<name>A0A0E9R3S4_ANGAN</name>
<reference evidence="1" key="2">
    <citation type="journal article" date="2015" name="Fish Shellfish Immunol.">
        <title>Early steps in the European eel (Anguilla anguilla)-Vibrio vulnificus interaction in the gills: Role of the RtxA13 toxin.</title>
        <authorList>
            <person name="Callol A."/>
            <person name="Pajuelo D."/>
            <person name="Ebbesson L."/>
            <person name="Teles M."/>
            <person name="MacKenzie S."/>
            <person name="Amaro C."/>
        </authorList>
    </citation>
    <scope>NUCLEOTIDE SEQUENCE</scope>
</reference>
<evidence type="ECO:0000313" key="1">
    <source>
        <dbReference type="EMBL" id="JAH23407.1"/>
    </source>
</evidence>
<accession>A0A0E9R3S4</accession>
<dbReference type="AlphaFoldDB" id="A0A0E9R3S4"/>
<sequence length="22" mass="2466">MAGYVSYRLITTCLPSLLCECE</sequence>
<protein>
    <submittedName>
        <fullName evidence="1">Uncharacterized protein</fullName>
    </submittedName>
</protein>